<dbReference type="PANTHER" id="PTHR24094:SF15">
    <property type="entry name" value="AMP-DEPENDENT SYNTHETASE_LIGASE DOMAIN-CONTAINING PROTEIN-RELATED"/>
    <property type="match status" value="1"/>
</dbReference>
<evidence type="ECO:0000256" key="1">
    <source>
        <dbReference type="SAM" id="MobiDB-lite"/>
    </source>
</evidence>
<evidence type="ECO:0000259" key="2">
    <source>
        <dbReference type="Pfam" id="PF07510"/>
    </source>
</evidence>
<dbReference type="Proteomes" id="UP000664332">
    <property type="component" value="Unassembled WGS sequence"/>
</dbReference>
<reference evidence="3" key="1">
    <citation type="submission" date="2021-03" db="EMBL/GenBank/DDBJ databases">
        <authorList>
            <person name="Sun Q."/>
        </authorList>
    </citation>
    <scope>NUCLEOTIDE SEQUENCE</scope>
    <source>
        <strain evidence="3">CCM 8862</strain>
    </source>
</reference>
<evidence type="ECO:0000313" key="4">
    <source>
        <dbReference type="Proteomes" id="UP000664332"/>
    </source>
</evidence>
<evidence type="ECO:0000313" key="3">
    <source>
        <dbReference type="EMBL" id="MBN9644996.1"/>
    </source>
</evidence>
<feature type="compositionally biased region" description="Low complexity" evidence="1">
    <location>
        <begin position="52"/>
        <end position="75"/>
    </location>
</feature>
<dbReference type="InterPro" id="IPR011089">
    <property type="entry name" value="GmrSD_C"/>
</dbReference>
<feature type="region of interest" description="Disordered" evidence="1">
    <location>
        <begin position="49"/>
        <end position="75"/>
    </location>
</feature>
<dbReference type="Pfam" id="PF07510">
    <property type="entry name" value="GmrSD_C"/>
    <property type="match status" value="1"/>
</dbReference>
<comment type="caution">
    <text evidence="3">The sequence shown here is derived from an EMBL/GenBank/DDBJ whole genome shotgun (WGS) entry which is preliminary data.</text>
</comment>
<name>A0A939E1X5_9CORY</name>
<organism evidence="3 4">
    <name type="scientific">Corynebacterium mendelii</name>
    <dbReference type="NCBI Taxonomy" id="2765362"/>
    <lineage>
        <taxon>Bacteria</taxon>
        <taxon>Bacillati</taxon>
        <taxon>Actinomycetota</taxon>
        <taxon>Actinomycetes</taxon>
        <taxon>Mycobacteriales</taxon>
        <taxon>Corynebacteriaceae</taxon>
        <taxon>Corynebacterium</taxon>
    </lineage>
</organism>
<dbReference type="PANTHER" id="PTHR24094">
    <property type="entry name" value="SECRETED PROTEIN"/>
    <property type="match status" value="1"/>
</dbReference>
<dbReference type="AlphaFoldDB" id="A0A939E1X5"/>
<keyword evidence="4" id="KW-1185">Reference proteome</keyword>
<keyword evidence="3" id="KW-0255">Endonuclease</keyword>
<proteinExistence type="predicted"/>
<dbReference type="GO" id="GO:0004519">
    <property type="term" value="F:endonuclease activity"/>
    <property type="evidence" value="ECO:0007669"/>
    <property type="project" value="UniProtKB-KW"/>
</dbReference>
<keyword evidence="3" id="KW-0378">Hydrolase</keyword>
<protein>
    <submittedName>
        <fullName evidence="3">HNH endonuclease</fullName>
    </submittedName>
</protein>
<accession>A0A939E1X5</accession>
<feature type="domain" description="GmrSD restriction endonucleases C-terminal" evidence="2">
    <location>
        <begin position="128"/>
        <end position="267"/>
    </location>
</feature>
<sequence>MIGTLVAAGCAGPPAPPATGTATVAATTVTVTDTAVPQILEDLADAATGTRPAAQPATTHTTHPTAAGGGTPAATPRYRLIAAPATARERLAGLAVKGRAPATGYSRREFGQRWSDDVTVEFGHNGCDTRNDILRRDLAAVSAKPGTRGCVVQSGVLDGPYTGRTISFRRGQHTSAKVHIDHVVALSDAWQKGAQQLDGDTRRNFANDPDNLLAVDGAANMAKRDGDAATWLPPNKPFRCAYAIRQIVVKDRYRLWVTQAEHDALARQLDTCPQ</sequence>
<dbReference type="EMBL" id="JAFLEQ010000016">
    <property type="protein sequence ID" value="MBN9644996.1"/>
    <property type="molecule type" value="Genomic_DNA"/>
</dbReference>
<keyword evidence="3" id="KW-0540">Nuclease</keyword>
<gene>
    <name evidence="3" type="ORF">JZY06_10290</name>
</gene>